<feature type="domain" description="UspA" evidence="1">
    <location>
        <begin position="24"/>
        <end position="150"/>
    </location>
</feature>
<dbReference type="RefSeq" id="WP_345675583.1">
    <property type="nucleotide sequence ID" value="NZ_BAABHS010000008.1"/>
</dbReference>
<dbReference type="EMBL" id="BAABHS010000008">
    <property type="protein sequence ID" value="GAA4961458.1"/>
    <property type="molecule type" value="Genomic_DNA"/>
</dbReference>
<dbReference type="Pfam" id="PF00582">
    <property type="entry name" value="Usp"/>
    <property type="match status" value="1"/>
</dbReference>
<comment type="caution">
    <text evidence="2">The sequence shown here is derived from an EMBL/GenBank/DDBJ whole genome shotgun (WGS) entry which is preliminary data.</text>
</comment>
<keyword evidence="3" id="KW-1185">Reference proteome</keyword>
<dbReference type="SUPFAM" id="SSF52402">
    <property type="entry name" value="Adenine nucleotide alpha hydrolases-like"/>
    <property type="match status" value="1"/>
</dbReference>
<gene>
    <name evidence="2" type="ORF">GCM10023205_26150</name>
</gene>
<organism evidence="2 3">
    <name type="scientific">Yinghuangia aomiensis</name>
    <dbReference type="NCBI Taxonomy" id="676205"/>
    <lineage>
        <taxon>Bacteria</taxon>
        <taxon>Bacillati</taxon>
        <taxon>Actinomycetota</taxon>
        <taxon>Actinomycetes</taxon>
        <taxon>Kitasatosporales</taxon>
        <taxon>Streptomycetaceae</taxon>
        <taxon>Yinghuangia</taxon>
    </lineage>
</organism>
<accession>A0ABP9H3L1</accession>
<dbReference type="Proteomes" id="UP001500466">
    <property type="component" value="Unassembled WGS sequence"/>
</dbReference>
<dbReference type="Gene3D" id="3.40.50.620">
    <property type="entry name" value="HUPs"/>
    <property type="match status" value="1"/>
</dbReference>
<evidence type="ECO:0000259" key="1">
    <source>
        <dbReference type="Pfam" id="PF00582"/>
    </source>
</evidence>
<evidence type="ECO:0000313" key="2">
    <source>
        <dbReference type="EMBL" id="GAA4961458.1"/>
    </source>
</evidence>
<protein>
    <recommendedName>
        <fullName evidence="1">UspA domain-containing protein</fullName>
    </recommendedName>
</protein>
<sequence length="153" mass="16467">MDSDEDPKVREVPSEHLAAHRHARIVVGVDGSFGAEAALRWAIREARERGLVLDVVAVWEDLAGEAGDGHLAVARERLDRALEHVLRRRDLPKQVITAPLHGAPGLQLVERAREAALLVLGTTGISSPEIPGGIGLYCLRNSSVPVVFVPSTP</sequence>
<evidence type="ECO:0000313" key="3">
    <source>
        <dbReference type="Proteomes" id="UP001500466"/>
    </source>
</evidence>
<dbReference type="InterPro" id="IPR006016">
    <property type="entry name" value="UspA"/>
</dbReference>
<dbReference type="CDD" id="cd00293">
    <property type="entry name" value="USP-like"/>
    <property type="match status" value="1"/>
</dbReference>
<dbReference type="InterPro" id="IPR014729">
    <property type="entry name" value="Rossmann-like_a/b/a_fold"/>
</dbReference>
<name>A0ABP9H3L1_9ACTN</name>
<reference evidence="3" key="1">
    <citation type="journal article" date="2019" name="Int. J. Syst. Evol. Microbiol.">
        <title>The Global Catalogue of Microorganisms (GCM) 10K type strain sequencing project: providing services to taxonomists for standard genome sequencing and annotation.</title>
        <authorList>
            <consortium name="The Broad Institute Genomics Platform"/>
            <consortium name="The Broad Institute Genome Sequencing Center for Infectious Disease"/>
            <person name="Wu L."/>
            <person name="Ma J."/>
        </authorList>
    </citation>
    <scope>NUCLEOTIDE SEQUENCE [LARGE SCALE GENOMIC DNA]</scope>
    <source>
        <strain evidence="3">JCM 17986</strain>
    </source>
</reference>
<proteinExistence type="predicted"/>